<dbReference type="Gene3D" id="3.30.750.24">
    <property type="entry name" value="STAS domain"/>
    <property type="match status" value="1"/>
</dbReference>
<dbReference type="OrthoDB" id="9805022at2"/>
<dbReference type="PANTHER" id="PTHR30188">
    <property type="entry name" value="ABC TRANSPORTER PERMEASE PROTEIN-RELATED"/>
    <property type="match status" value="1"/>
</dbReference>
<dbReference type="Pfam" id="PF02405">
    <property type="entry name" value="MlaE"/>
    <property type="match status" value="1"/>
</dbReference>
<keyword evidence="4" id="KW-1185">Reference proteome</keyword>
<dbReference type="SUPFAM" id="SSF52091">
    <property type="entry name" value="SpoIIaa-like"/>
    <property type="match status" value="1"/>
</dbReference>
<keyword evidence="1" id="KW-1133">Transmembrane helix</keyword>
<dbReference type="GO" id="GO:0043190">
    <property type="term" value="C:ATP-binding cassette (ABC) transporter complex"/>
    <property type="evidence" value="ECO:0007669"/>
    <property type="project" value="InterPro"/>
</dbReference>
<dbReference type="HOGENOM" id="CLU_045686_0_2_7"/>
<dbReference type="EMBL" id="CP002085">
    <property type="protein sequence ID" value="ADK83964.1"/>
    <property type="molecule type" value="Genomic_DNA"/>
</dbReference>
<organism evidence="3 4">
    <name type="scientific">Desulfarculus baarsii (strain ATCC 33931 / DSM 2075 / LMG 7858 / VKM B-1802 / 2st14)</name>
    <dbReference type="NCBI Taxonomy" id="644282"/>
    <lineage>
        <taxon>Bacteria</taxon>
        <taxon>Pseudomonadati</taxon>
        <taxon>Thermodesulfobacteriota</taxon>
        <taxon>Desulfarculia</taxon>
        <taxon>Desulfarculales</taxon>
        <taxon>Desulfarculaceae</taxon>
        <taxon>Desulfarculus</taxon>
    </lineage>
</organism>
<evidence type="ECO:0000259" key="2">
    <source>
        <dbReference type="PROSITE" id="PS50801"/>
    </source>
</evidence>
<evidence type="ECO:0000313" key="4">
    <source>
        <dbReference type="Proteomes" id="UP000009047"/>
    </source>
</evidence>
<dbReference type="InterPro" id="IPR030802">
    <property type="entry name" value="Permease_MalE"/>
</dbReference>
<dbReference type="PROSITE" id="PS50801">
    <property type="entry name" value="STAS"/>
    <property type="match status" value="1"/>
</dbReference>
<evidence type="ECO:0000313" key="3">
    <source>
        <dbReference type="EMBL" id="ADK83964.1"/>
    </source>
</evidence>
<comment type="similarity">
    <text evidence="1">Belongs to the MlaE permease family.</text>
</comment>
<feature type="transmembrane region" description="Helical" evidence="1">
    <location>
        <begin position="358"/>
        <end position="379"/>
    </location>
</feature>
<keyword evidence="1" id="KW-0472">Membrane</keyword>
<feature type="transmembrane region" description="Helical" evidence="1">
    <location>
        <begin position="205"/>
        <end position="229"/>
    </location>
</feature>
<dbReference type="InterPro" id="IPR036513">
    <property type="entry name" value="STAS_dom_sf"/>
</dbReference>
<gene>
    <name evidence="3" type="ordered locus">Deba_0592</name>
</gene>
<dbReference type="GO" id="GO:0005548">
    <property type="term" value="F:phospholipid transporter activity"/>
    <property type="evidence" value="ECO:0007669"/>
    <property type="project" value="TreeGrafter"/>
</dbReference>
<accession>E1QEH8</accession>
<feature type="transmembrane region" description="Helical" evidence="1">
    <location>
        <begin position="318"/>
        <end position="337"/>
    </location>
</feature>
<feature type="transmembrane region" description="Helical" evidence="1">
    <location>
        <begin position="277"/>
        <end position="298"/>
    </location>
</feature>
<dbReference type="STRING" id="644282.Deba_0592"/>
<evidence type="ECO:0000256" key="1">
    <source>
        <dbReference type="RuleBase" id="RU362044"/>
    </source>
</evidence>
<dbReference type="AlphaFoldDB" id="E1QEH8"/>
<dbReference type="NCBIfam" id="TIGR00056">
    <property type="entry name" value="MlaE family lipid ABC transporter permease subunit"/>
    <property type="match status" value="1"/>
</dbReference>
<dbReference type="Pfam" id="PF01740">
    <property type="entry name" value="STAS"/>
    <property type="match status" value="1"/>
</dbReference>
<dbReference type="CDD" id="cd07043">
    <property type="entry name" value="STAS_anti-anti-sigma_factors"/>
    <property type="match status" value="1"/>
</dbReference>
<dbReference type="eggNOG" id="COG0767">
    <property type="taxonomic scope" value="Bacteria"/>
</dbReference>
<dbReference type="InterPro" id="IPR002645">
    <property type="entry name" value="STAS_dom"/>
</dbReference>
<sequence length="380" mass="40126">MIRAHHDSVLSLEAHGHAGGDLHVSLRGRLGVNQLPEFQTAIARVLKELAPRSVLLDLSRLDYLDTSGAMAVKIWAAAPPQDLAVRLEAGQSRFRDMLALIDVDQVRKPAINPDKRDAGMLEGMGQSARRMGEQIGQLLAFVGQATKSVLMVVARPATLRMGDVLAYMQQVGVDGLPIVSLIGLLLGMIMAFMSSLQLKSFGADVYVATLVAVAMVRELGPIMTAILVAGRSGSSFAAEIGTMKVNEEVDALTVMGYDPVIFLALPKVIAAVLMVPLLTLFSIAAAIMGGLIVGVAGLDLTPYTYLNESISSFDAGDLMTSMFKAAVFGLLIAVIGCQKGFTVEGGAAGVGKATTSAVVAALFLIIVTDSVFAIIQYYFL</sequence>
<dbReference type="PANTHER" id="PTHR30188:SF3">
    <property type="entry name" value="ABC TRANSPORTER PERMEASE"/>
    <property type="match status" value="1"/>
</dbReference>
<reference evidence="3 4" key="1">
    <citation type="journal article" date="2010" name="Stand. Genomic Sci.">
        <title>Complete genome sequence of Desulfarculus baarsii type strain (2st14).</title>
        <authorList>
            <person name="Sun H."/>
            <person name="Spring S."/>
            <person name="Lapidus A."/>
            <person name="Davenport K."/>
            <person name="Del Rio T.G."/>
            <person name="Tice H."/>
            <person name="Nolan M."/>
            <person name="Copeland A."/>
            <person name="Cheng J.F."/>
            <person name="Lucas S."/>
            <person name="Tapia R."/>
            <person name="Goodwin L."/>
            <person name="Pitluck S."/>
            <person name="Ivanova N."/>
            <person name="Pagani I."/>
            <person name="Mavromatis K."/>
            <person name="Ovchinnikova G."/>
            <person name="Pati A."/>
            <person name="Chen A."/>
            <person name="Palaniappan K."/>
            <person name="Hauser L."/>
            <person name="Chang Y.J."/>
            <person name="Jeffries C.D."/>
            <person name="Detter J.C."/>
            <person name="Han C."/>
            <person name="Rohde M."/>
            <person name="Brambilla E."/>
            <person name="Goker M."/>
            <person name="Woyke T."/>
            <person name="Bristow J."/>
            <person name="Eisen J.A."/>
            <person name="Markowitz V."/>
            <person name="Hugenholtz P."/>
            <person name="Kyrpides N.C."/>
            <person name="Klenk H.P."/>
            <person name="Land M."/>
        </authorList>
    </citation>
    <scope>NUCLEOTIDE SEQUENCE [LARGE SCALE GENOMIC DNA]</scope>
    <source>
        <strain evidence="4">ATCC 33931 / DSM 2075 / LMG 7858 / VKM B-1802 / 2st14</strain>
    </source>
</reference>
<keyword evidence="1" id="KW-0812">Transmembrane</keyword>
<dbReference type="RefSeq" id="WP_013257419.1">
    <property type="nucleotide sequence ID" value="NC_014365.1"/>
</dbReference>
<dbReference type="Proteomes" id="UP000009047">
    <property type="component" value="Chromosome"/>
</dbReference>
<feature type="transmembrane region" description="Helical" evidence="1">
    <location>
        <begin position="175"/>
        <end position="193"/>
    </location>
</feature>
<proteinExistence type="inferred from homology"/>
<dbReference type="InterPro" id="IPR003453">
    <property type="entry name" value="ABC_MlaE_roteobac"/>
</dbReference>
<name>E1QEH8_DESB2</name>
<dbReference type="KEGG" id="dbr:Deba_0592"/>
<feature type="domain" description="STAS" evidence="2">
    <location>
        <begin position="24"/>
        <end position="72"/>
    </location>
</feature>
<protein>
    <recommendedName>
        <fullName evidence="2">STAS domain-containing protein</fullName>
    </recommendedName>
</protein>